<dbReference type="EMBL" id="CAJNRD030001120">
    <property type="protein sequence ID" value="CAG5093128.1"/>
    <property type="molecule type" value="Genomic_DNA"/>
</dbReference>
<evidence type="ECO:0000313" key="3">
    <source>
        <dbReference type="Proteomes" id="UP000786811"/>
    </source>
</evidence>
<sequence length="149" mass="16624">MDRKSVKESGEVSGWIGKSQRETQAEFKEGGSEKGGEAKGGAEKKSLEKENVEEKTEEKENERKKDTEGNEEVEEEEVSEASKGRGRRTTAEAWKLHRANSTGDLGDIRDWVKGDGKRRGGGLSDLRENKVRLIAKTGDKKREGMEAMR</sequence>
<dbReference type="Proteomes" id="UP000786811">
    <property type="component" value="Unassembled WGS sequence"/>
</dbReference>
<organism evidence="2 3">
    <name type="scientific">Cotesia congregata</name>
    <name type="common">Parasitoid wasp</name>
    <name type="synonym">Apanteles congregatus</name>
    <dbReference type="NCBI Taxonomy" id="51543"/>
    <lineage>
        <taxon>Eukaryota</taxon>
        <taxon>Metazoa</taxon>
        <taxon>Ecdysozoa</taxon>
        <taxon>Arthropoda</taxon>
        <taxon>Hexapoda</taxon>
        <taxon>Insecta</taxon>
        <taxon>Pterygota</taxon>
        <taxon>Neoptera</taxon>
        <taxon>Endopterygota</taxon>
        <taxon>Hymenoptera</taxon>
        <taxon>Apocrita</taxon>
        <taxon>Ichneumonoidea</taxon>
        <taxon>Braconidae</taxon>
        <taxon>Microgastrinae</taxon>
        <taxon>Cotesia</taxon>
    </lineage>
</organism>
<accession>A0A8J2HC75</accession>
<feature type="compositionally biased region" description="Basic and acidic residues" evidence="1">
    <location>
        <begin position="106"/>
        <end position="118"/>
    </location>
</feature>
<feature type="compositionally biased region" description="Basic and acidic residues" evidence="1">
    <location>
        <begin position="19"/>
        <end position="68"/>
    </location>
</feature>
<reference evidence="2" key="1">
    <citation type="submission" date="2021-04" db="EMBL/GenBank/DDBJ databases">
        <authorList>
            <person name="Chebbi M.A.C M."/>
        </authorList>
    </citation>
    <scope>NUCLEOTIDE SEQUENCE</scope>
</reference>
<proteinExistence type="predicted"/>
<feature type="region of interest" description="Disordered" evidence="1">
    <location>
        <begin position="1"/>
        <end position="124"/>
    </location>
</feature>
<feature type="compositionally biased region" description="Acidic residues" evidence="1">
    <location>
        <begin position="69"/>
        <end position="79"/>
    </location>
</feature>
<evidence type="ECO:0000256" key="1">
    <source>
        <dbReference type="SAM" id="MobiDB-lite"/>
    </source>
</evidence>
<comment type="caution">
    <text evidence="2">The sequence shown here is derived from an EMBL/GenBank/DDBJ whole genome shotgun (WGS) entry which is preliminary data.</text>
</comment>
<gene>
    <name evidence="2" type="ORF">HICCMSTLAB_LOCUS6604</name>
</gene>
<dbReference type="AlphaFoldDB" id="A0A8J2HC75"/>
<name>A0A8J2HC75_COTCN</name>
<feature type="compositionally biased region" description="Basic and acidic residues" evidence="1">
    <location>
        <begin position="1"/>
        <end position="10"/>
    </location>
</feature>
<keyword evidence="3" id="KW-1185">Reference proteome</keyword>
<evidence type="ECO:0000313" key="2">
    <source>
        <dbReference type="EMBL" id="CAG5093128.1"/>
    </source>
</evidence>
<protein>
    <submittedName>
        <fullName evidence="2">Uncharacterized protein</fullName>
    </submittedName>
</protein>